<name>A0A3N1HNG7_9ACTN</name>
<dbReference type="InParanoid" id="A0A3N1HNG7"/>
<accession>A0A3N1HNG7</accession>
<evidence type="ECO:0000313" key="1">
    <source>
        <dbReference type="EMBL" id="ROP44005.1"/>
    </source>
</evidence>
<evidence type="ECO:0000313" key="2">
    <source>
        <dbReference type="Proteomes" id="UP000276232"/>
    </source>
</evidence>
<proteinExistence type="predicted"/>
<organism evidence="1 2">
    <name type="scientific">Pseudokineococcus lusitanus</name>
    <dbReference type="NCBI Taxonomy" id="763993"/>
    <lineage>
        <taxon>Bacteria</taxon>
        <taxon>Bacillati</taxon>
        <taxon>Actinomycetota</taxon>
        <taxon>Actinomycetes</taxon>
        <taxon>Kineosporiales</taxon>
        <taxon>Kineosporiaceae</taxon>
        <taxon>Pseudokineococcus</taxon>
    </lineage>
</organism>
<keyword evidence="2" id="KW-1185">Reference proteome</keyword>
<dbReference type="EMBL" id="RJKN01000003">
    <property type="protein sequence ID" value="ROP44005.1"/>
    <property type="molecule type" value="Genomic_DNA"/>
</dbReference>
<gene>
    <name evidence="1" type="ORF">EDC03_1602</name>
</gene>
<dbReference type="AlphaFoldDB" id="A0A3N1HNG7"/>
<protein>
    <submittedName>
        <fullName evidence="1">Uncharacterized protein</fullName>
    </submittedName>
</protein>
<reference evidence="1 2" key="1">
    <citation type="journal article" date="2015" name="Stand. Genomic Sci.">
        <title>Genomic Encyclopedia of Bacterial and Archaeal Type Strains, Phase III: the genomes of soil and plant-associated and newly described type strains.</title>
        <authorList>
            <person name="Whitman W.B."/>
            <person name="Woyke T."/>
            <person name="Klenk H.P."/>
            <person name="Zhou Y."/>
            <person name="Lilburn T.G."/>
            <person name="Beck B.J."/>
            <person name="De Vos P."/>
            <person name="Vandamme P."/>
            <person name="Eisen J.A."/>
            <person name="Garrity G."/>
            <person name="Hugenholtz P."/>
            <person name="Kyrpides N.C."/>
        </authorList>
    </citation>
    <scope>NUCLEOTIDE SEQUENCE [LARGE SCALE GENOMIC DNA]</scope>
    <source>
        <strain evidence="1 2">CECT 7306</strain>
    </source>
</reference>
<sequence>MTALAIVLAALVVLLVSSVVALVRDLRADGYGSAHTSGTGLSVSHRLSAVNPYTGPGLR</sequence>
<dbReference type="Proteomes" id="UP000276232">
    <property type="component" value="Unassembled WGS sequence"/>
</dbReference>
<comment type="caution">
    <text evidence="1">The sequence shown here is derived from an EMBL/GenBank/DDBJ whole genome shotgun (WGS) entry which is preliminary data.</text>
</comment>
<dbReference type="RefSeq" id="WP_123379644.1">
    <property type="nucleotide sequence ID" value="NZ_RJKN01000003.1"/>
</dbReference>